<dbReference type="NCBIfam" id="TIGR01229">
    <property type="entry name" value="rocF_arginase"/>
    <property type="match status" value="1"/>
</dbReference>
<name>A0A1M6KL90_9FIRM</name>
<dbReference type="STRING" id="1121919.SAMN02745975_02434"/>
<keyword evidence="5 10" id="KW-0479">Metal-binding</keyword>
<dbReference type="PANTHER" id="PTHR43782:SF3">
    <property type="entry name" value="ARGINASE"/>
    <property type="match status" value="1"/>
</dbReference>
<comment type="cofactor">
    <cofactor evidence="10 12">
        <name>Mn(2+)</name>
        <dbReference type="ChEBI" id="CHEBI:29035"/>
    </cofactor>
    <text evidence="10 12">Binds 2 manganese ions per subunit.</text>
</comment>
<evidence type="ECO:0000256" key="3">
    <source>
        <dbReference type="ARBA" id="ARBA00018123"/>
    </source>
</evidence>
<sequence>MNISLIGVPINYGCDREGAQYGPEKLREKKIVEVIKKYNHSIYDFGNIYVPKVCDTEKYAFHDKMKYLKPIVEVNTNLAHQVYSSLASGNFPFVIGGDHSLGLGSIAGASKYYENLAVVWIDAHGDINTPETSPSGNVHGMPLAAAMGVGCTSLTDVYYKGVKVRPENVFIIGARDLDEGEIKLAKDKKLNLYTMEEVRHMGIEGMLQDIVKKLKANNVEAVHLSFDMDALDSDIVPGTGTPVTDGMTVDEVKYVFKHLMDTKLVKSMDLVELNTYLDKNDVTAEVAIELVDWTFKLIA</sequence>
<dbReference type="SUPFAM" id="SSF52768">
    <property type="entry name" value="Arginase/deacetylase"/>
    <property type="match status" value="1"/>
</dbReference>
<dbReference type="InterPro" id="IPR006035">
    <property type="entry name" value="Ureohydrolase"/>
</dbReference>
<dbReference type="Proteomes" id="UP000184536">
    <property type="component" value="Unassembled WGS sequence"/>
</dbReference>
<organism evidence="13 14">
    <name type="scientific">Geosporobacter subterraneus DSM 17957</name>
    <dbReference type="NCBI Taxonomy" id="1121919"/>
    <lineage>
        <taxon>Bacteria</taxon>
        <taxon>Bacillati</taxon>
        <taxon>Bacillota</taxon>
        <taxon>Clostridia</taxon>
        <taxon>Peptostreptococcales</taxon>
        <taxon>Thermotaleaceae</taxon>
        <taxon>Geosporobacter</taxon>
    </lineage>
</organism>
<feature type="binding site" evidence="10">
    <location>
        <position position="124"/>
    </location>
    <ligand>
        <name>Mn(2+)</name>
        <dbReference type="ChEBI" id="CHEBI:29035"/>
        <label>2</label>
    </ligand>
</feature>
<dbReference type="PRINTS" id="PR00116">
    <property type="entry name" value="ARGINASE"/>
</dbReference>
<keyword evidence="4 12" id="KW-0056">Arginine metabolism</keyword>
<evidence type="ECO:0000313" key="13">
    <source>
        <dbReference type="EMBL" id="SHJ59656.1"/>
    </source>
</evidence>
<dbReference type="GO" id="GO:0006525">
    <property type="term" value="P:arginine metabolic process"/>
    <property type="evidence" value="ECO:0007669"/>
    <property type="project" value="UniProtKB-KW"/>
</dbReference>
<feature type="binding site" evidence="10">
    <location>
        <position position="99"/>
    </location>
    <ligand>
        <name>Mn(2+)</name>
        <dbReference type="ChEBI" id="CHEBI:29035"/>
        <label>1</label>
    </ligand>
</feature>
<reference evidence="14" key="1">
    <citation type="submission" date="2016-11" db="EMBL/GenBank/DDBJ databases">
        <authorList>
            <person name="Varghese N."/>
            <person name="Submissions S."/>
        </authorList>
    </citation>
    <scope>NUCLEOTIDE SEQUENCE [LARGE SCALE GENOMIC DNA]</scope>
    <source>
        <strain evidence="14">DSM 17957</strain>
    </source>
</reference>
<evidence type="ECO:0000256" key="2">
    <source>
        <dbReference type="ARBA" id="ARBA00012168"/>
    </source>
</evidence>
<keyword evidence="14" id="KW-1185">Reference proteome</keyword>
<dbReference type="InterPro" id="IPR023696">
    <property type="entry name" value="Ureohydrolase_dom_sf"/>
</dbReference>
<evidence type="ECO:0000256" key="10">
    <source>
        <dbReference type="PIRSR" id="PIRSR036979-1"/>
    </source>
</evidence>
<dbReference type="GO" id="GO:0005737">
    <property type="term" value="C:cytoplasm"/>
    <property type="evidence" value="ECO:0007669"/>
    <property type="project" value="TreeGrafter"/>
</dbReference>
<dbReference type="InterPro" id="IPR014033">
    <property type="entry name" value="Arginase"/>
</dbReference>
<gene>
    <name evidence="13" type="ORF">SAMN02745975_02434</name>
</gene>
<evidence type="ECO:0000256" key="7">
    <source>
        <dbReference type="ARBA" id="ARBA00023211"/>
    </source>
</evidence>
<feature type="binding site" evidence="10">
    <location>
        <position position="122"/>
    </location>
    <ligand>
        <name>Mn(2+)</name>
        <dbReference type="ChEBI" id="CHEBI:29035"/>
        <label>1</label>
    </ligand>
</feature>
<comment type="pathway">
    <text evidence="1">Nitrogen metabolism; urea cycle; L-ornithine and urea from L-arginine: step 1/1.</text>
</comment>
<accession>A0A1M6KL90</accession>
<dbReference type="OrthoDB" id="9788689at2"/>
<dbReference type="AlphaFoldDB" id="A0A1M6KL90"/>
<proteinExistence type="inferred from homology"/>
<protein>
    <recommendedName>
        <fullName evidence="3 9">Arginase</fullName>
        <ecNumber evidence="2 9">3.5.3.1</ecNumber>
    </recommendedName>
</protein>
<evidence type="ECO:0000256" key="1">
    <source>
        <dbReference type="ARBA" id="ARBA00005098"/>
    </source>
</evidence>
<dbReference type="FunFam" id="3.40.800.10:FF:000012">
    <property type="entry name" value="Arginase"/>
    <property type="match status" value="1"/>
</dbReference>
<evidence type="ECO:0000256" key="9">
    <source>
        <dbReference type="NCBIfam" id="TIGR01229"/>
    </source>
</evidence>
<dbReference type="Pfam" id="PF00491">
    <property type="entry name" value="Arginase"/>
    <property type="match status" value="1"/>
</dbReference>
<keyword evidence="7 10" id="KW-0464">Manganese</keyword>
<evidence type="ECO:0000256" key="4">
    <source>
        <dbReference type="ARBA" id="ARBA00022503"/>
    </source>
</evidence>
<feature type="binding site" evidence="10">
    <location>
        <position position="227"/>
    </location>
    <ligand>
        <name>Mn(2+)</name>
        <dbReference type="ChEBI" id="CHEBI:29035"/>
        <label>1</label>
    </ligand>
</feature>
<dbReference type="GO" id="GO:0004053">
    <property type="term" value="F:arginase activity"/>
    <property type="evidence" value="ECO:0007669"/>
    <property type="project" value="UniProtKB-UniRule"/>
</dbReference>
<dbReference type="Gene3D" id="3.40.800.10">
    <property type="entry name" value="Ureohydrolase domain"/>
    <property type="match status" value="1"/>
</dbReference>
<dbReference type="PROSITE" id="PS51409">
    <property type="entry name" value="ARGINASE_2"/>
    <property type="match status" value="1"/>
</dbReference>
<keyword evidence="6 12" id="KW-0378">Hydrolase</keyword>
<evidence type="ECO:0000256" key="5">
    <source>
        <dbReference type="ARBA" id="ARBA00022723"/>
    </source>
</evidence>
<evidence type="ECO:0000256" key="8">
    <source>
        <dbReference type="ARBA" id="ARBA00047391"/>
    </source>
</evidence>
<evidence type="ECO:0000256" key="12">
    <source>
        <dbReference type="RuleBase" id="RU361159"/>
    </source>
</evidence>
<feature type="binding site" evidence="10">
    <location>
        <position position="126"/>
    </location>
    <ligand>
        <name>Mn(2+)</name>
        <dbReference type="ChEBI" id="CHEBI:29035"/>
        <label>2</label>
    </ligand>
</feature>
<dbReference type="CDD" id="cd09989">
    <property type="entry name" value="Arginase"/>
    <property type="match status" value="1"/>
</dbReference>
<comment type="similarity">
    <text evidence="11 12">Belongs to the arginase family.</text>
</comment>
<dbReference type="EMBL" id="FQZV01000031">
    <property type="protein sequence ID" value="SHJ59656.1"/>
    <property type="molecule type" value="Genomic_DNA"/>
</dbReference>
<evidence type="ECO:0000256" key="11">
    <source>
        <dbReference type="PROSITE-ProRule" id="PRU00742"/>
    </source>
</evidence>
<dbReference type="GO" id="GO:0030145">
    <property type="term" value="F:manganese ion binding"/>
    <property type="evidence" value="ECO:0007669"/>
    <property type="project" value="TreeGrafter"/>
</dbReference>
<evidence type="ECO:0000256" key="6">
    <source>
        <dbReference type="ARBA" id="ARBA00022801"/>
    </source>
</evidence>
<dbReference type="PIRSF" id="PIRSF036979">
    <property type="entry name" value="Arginase"/>
    <property type="match status" value="1"/>
</dbReference>
<feature type="binding site" evidence="10">
    <location>
        <position position="229"/>
    </location>
    <ligand>
        <name>Mn(2+)</name>
        <dbReference type="ChEBI" id="CHEBI:29035"/>
        <label>1</label>
    </ligand>
</feature>
<dbReference type="PANTHER" id="PTHR43782">
    <property type="entry name" value="ARGINASE"/>
    <property type="match status" value="1"/>
</dbReference>
<evidence type="ECO:0000313" key="14">
    <source>
        <dbReference type="Proteomes" id="UP000184536"/>
    </source>
</evidence>
<dbReference type="RefSeq" id="WP_110941546.1">
    <property type="nucleotide sequence ID" value="NZ_FQZV01000031.1"/>
</dbReference>
<dbReference type="EC" id="3.5.3.1" evidence="2 9"/>
<comment type="catalytic activity">
    <reaction evidence="8 12">
        <text>L-arginine + H2O = urea + L-ornithine</text>
        <dbReference type="Rhea" id="RHEA:20569"/>
        <dbReference type="ChEBI" id="CHEBI:15377"/>
        <dbReference type="ChEBI" id="CHEBI:16199"/>
        <dbReference type="ChEBI" id="CHEBI:32682"/>
        <dbReference type="ChEBI" id="CHEBI:46911"/>
        <dbReference type="EC" id="3.5.3.1"/>
    </reaction>
</comment>